<keyword evidence="3" id="KW-1185">Reference proteome</keyword>
<organism evidence="2 3">
    <name type="scientific">Clostridium homopropionicum DSM 5847</name>
    <dbReference type="NCBI Taxonomy" id="1121318"/>
    <lineage>
        <taxon>Bacteria</taxon>
        <taxon>Bacillati</taxon>
        <taxon>Bacillota</taxon>
        <taxon>Clostridia</taxon>
        <taxon>Eubacteriales</taxon>
        <taxon>Clostridiaceae</taxon>
        <taxon>Clostridium</taxon>
    </lineage>
</organism>
<accession>A0A0L6ZCA6</accession>
<evidence type="ECO:0000313" key="2">
    <source>
        <dbReference type="EMBL" id="KOA20596.1"/>
    </source>
</evidence>
<dbReference type="InterPro" id="IPR013325">
    <property type="entry name" value="RNA_pol_sigma_r2"/>
</dbReference>
<dbReference type="AlphaFoldDB" id="A0A0L6ZCA6"/>
<dbReference type="InterPro" id="IPR014284">
    <property type="entry name" value="RNA_pol_sigma-70_dom"/>
</dbReference>
<dbReference type="NCBIfam" id="TIGR02937">
    <property type="entry name" value="sigma70-ECF"/>
    <property type="match status" value="1"/>
</dbReference>
<dbReference type="Gene3D" id="1.10.1740.10">
    <property type="match status" value="1"/>
</dbReference>
<evidence type="ECO:0000259" key="1">
    <source>
        <dbReference type="Pfam" id="PF04542"/>
    </source>
</evidence>
<dbReference type="PATRIC" id="fig|1121318.3.peg.742"/>
<gene>
    <name evidence="2" type="primary">fliA</name>
    <name evidence="2" type="ORF">CLHOM_07380</name>
</gene>
<name>A0A0L6ZCA6_9CLOT</name>
<dbReference type="Pfam" id="PF04542">
    <property type="entry name" value="Sigma70_r2"/>
    <property type="match status" value="1"/>
</dbReference>
<dbReference type="Proteomes" id="UP000037043">
    <property type="component" value="Unassembled WGS sequence"/>
</dbReference>
<reference evidence="3" key="1">
    <citation type="submission" date="2015-08" db="EMBL/GenBank/DDBJ databases">
        <title>Genome sequence of the strict anaerobe Clostridium homopropionicum LuHBu1 (DSM 5847T).</title>
        <authorList>
            <person name="Poehlein A."/>
            <person name="Beck M."/>
            <person name="Schiel-Bengelsdorf B."/>
            <person name="Bengelsdorf F.R."/>
            <person name="Daniel R."/>
            <person name="Duerre P."/>
        </authorList>
    </citation>
    <scope>NUCLEOTIDE SEQUENCE [LARGE SCALE GENOMIC DNA]</scope>
    <source>
        <strain evidence="3">DSM 5847</strain>
    </source>
</reference>
<dbReference type="STRING" id="36844.SAMN04488501_103265"/>
<feature type="domain" description="RNA polymerase sigma-70 region 2" evidence="1">
    <location>
        <begin position="22"/>
        <end position="88"/>
    </location>
</feature>
<dbReference type="InterPro" id="IPR007627">
    <property type="entry name" value="RNA_pol_sigma70_r2"/>
</dbReference>
<dbReference type="GO" id="GO:0003700">
    <property type="term" value="F:DNA-binding transcription factor activity"/>
    <property type="evidence" value="ECO:0007669"/>
    <property type="project" value="InterPro"/>
</dbReference>
<dbReference type="SUPFAM" id="SSF88946">
    <property type="entry name" value="Sigma2 domain of RNA polymerase sigma factors"/>
    <property type="match status" value="1"/>
</dbReference>
<dbReference type="EMBL" id="LHUR01000012">
    <property type="protein sequence ID" value="KOA20596.1"/>
    <property type="molecule type" value="Genomic_DNA"/>
</dbReference>
<evidence type="ECO:0000313" key="3">
    <source>
        <dbReference type="Proteomes" id="UP000037043"/>
    </source>
</evidence>
<comment type="caution">
    <text evidence="2">The sequence shown here is derived from an EMBL/GenBank/DDBJ whole genome shotgun (WGS) entry which is preliminary data.</text>
</comment>
<proteinExistence type="predicted"/>
<sequence>MDLITLVKKAKSKDEAAMSEIIEKFTPFILKMVGNIYIKGYDRNDLIQMGYLTIIKAVESYNLTSNTSFVAYVTNAIRNNYFYEIRKVSKGNFDDSYEKLVEEGEYFNNSNREDGIEEVILKKEQKEKLKKILKGLSKEQLDLLTFSYGGGHGALKEYSRIKGIKYVTMQKRRKKLLELLNFLFNKD</sequence>
<dbReference type="GO" id="GO:0006352">
    <property type="term" value="P:DNA-templated transcription initiation"/>
    <property type="evidence" value="ECO:0007669"/>
    <property type="project" value="InterPro"/>
</dbReference>
<protein>
    <submittedName>
        <fullName evidence="2">RNA polymerase sigma factor FliA</fullName>
    </submittedName>
</protein>
<dbReference type="RefSeq" id="WP_052220331.1">
    <property type="nucleotide sequence ID" value="NZ_LHUR01000012.1"/>
</dbReference>